<dbReference type="SUPFAM" id="SSF53383">
    <property type="entry name" value="PLP-dependent transferases"/>
    <property type="match status" value="1"/>
</dbReference>
<dbReference type="InterPro" id="IPR039429">
    <property type="entry name" value="SHMT-like_dom"/>
</dbReference>
<evidence type="ECO:0000313" key="7">
    <source>
        <dbReference type="Proteomes" id="UP000178603"/>
    </source>
</evidence>
<dbReference type="PANTHER" id="PTHR11680">
    <property type="entry name" value="SERINE HYDROXYMETHYLTRANSFERASE"/>
    <property type="match status" value="1"/>
</dbReference>
<dbReference type="AlphaFoldDB" id="A0A1F8AUW5"/>
<dbReference type="HAMAP" id="MF_00051">
    <property type="entry name" value="SHMT"/>
    <property type="match status" value="1"/>
</dbReference>
<keyword evidence="3" id="KW-0028">Amino-acid biosynthesis</keyword>
<dbReference type="CDD" id="cd00378">
    <property type="entry name" value="SHMT"/>
    <property type="match status" value="1"/>
</dbReference>
<keyword evidence="3" id="KW-0808">Transferase</keyword>
<dbReference type="PANTHER" id="PTHR11680:SF35">
    <property type="entry name" value="SERINE HYDROXYMETHYLTRANSFERASE 1"/>
    <property type="match status" value="1"/>
</dbReference>
<name>A0A1F8AUW5_9BACT</name>
<dbReference type="Pfam" id="PF00464">
    <property type="entry name" value="SHMT"/>
    <property type="match status" value="1"/>
</dbReference>
<dbReference type="UniPathway" id="UPA00193"/>
<comment type="cofactor">
    <cofactor evidence="1 3 4">
        <name>pyridoxal 5'-phosphate</name>
        <dbReference type="ChEBI" id="CHEBI:597326"/>
    </cofactor>
</comment>
<dbReference type="Proteomes" id="UP000178603">
    <property type="component" value="Unassembled WGS sequence"/>
</dbReference>
<feature type="modified residue" description="N6-(pyridoxal phosphate)lysine" evidence="3 4">
    <location>
        <position position="228"/>
    </location>
</feature>
<accession>A0A1F8AUW5</accession>
<dbReference type="InterPro" id="IPR015422">
    <property type="entry name" value="PyrdxlP-dep_Trfase_small"/>
</dbReference>
<keyword evidence="2 3" id="KW-0663">Pyridoxal phosphate</keyword>
<dbReference type="Gene3D" id="3.40.640.10">
    <property type="entry name" value="Type I PLP-dependent aspartate aminotransferase-like (Major domain)"/>
    <property type="match status" value="1"/>
</dbReference>
<gene>
    <name evidence="3" type="primary">glyA</name>
    <name evidence="6" type="ORF">A3E44_01200</name>
</gene>
<comment type="function">
    <text evidence="3">Catalyzes the reversible interconversion of serine and glycine with tetrahydrofolate (THF) serving as the one-carbon carrier. This reaction serves as the major source of one-carbon groups required for the biosynthesis of purines, thymidylate, methionine, and other important biomolecules. Also exhibits THF-independent aldolase activity toward beta-hydroxyamino acids, producing glycine and aldehydes, via a retro-aldol mechanism.</text>
</comment>
<dbReference type="PIRSF" id="PIRSF000412">
    <property type="entry name" value="SHMT"/>
    <property type="match status" value="1"/>
</dbReference>
<dbReference type="GO" id="GO:0004372">
    <property type="term" value="F:glycine hydroxymethyltransferase activity"/>
    <property type="evidence" value="ECO:0007669"/>
    <property type="project" value="UniProtKB-UniRule"/>
</dbReference>
<comment type="pathway">
    <text evidence="3">Amino-acid biosynthesis; glycine biosynthesis; glycine from L-serine: step 1/1.</text>
</comment>
<dbReference type="InterPro" id="IPR049943">
    <property type="entry name" value="Ser_HO-MeTrfase-like"/>
</dbReference>
<proteinExistence type="inferred from homology"/>
<comment type="caution">
    <text evidence="6">The sequence shown here is derived from an EMBL/GenBank/DDBJ whole genome shotgun (WGS) entry which is preliminary data.</text>
</comment>
<dbReference type="UniPathway" id="UPA00288">
    <property type="reaction ID" value="UER01023"/>
</dbReference>
<keyword evidence="3" id="KW-0554">One-carbon metabolism</keyword>
<organism evidence="6 7">
    <name type="scientific">Candidatus Woesebacteria bacterium RIFCSPHIGHO2_12_FULL_41_24</name>
    <dbReference type="NCBI Taxonomy" id="1802510"/>
    <lineage>
        <taxon>Bacteria</taxon>
        <taxon>Candidatus Woeseibacteriota</taxon>
    </lineage>
</organism>
<dbReference type="GO" id="GO:0030170">
    <property type="term" value="F:pyridoxal phosphate binding"/>
    <property type="evidence" value="ECO:0007669"/>
    <property type="project" value="UniProtKB-UniRule"/>
</dbReference>
<dbReference type="InterPro" id="IPR015424">
    <property type="entry name" value="PyrdxlP-dep_Trfase"/>
</dbReference>
<dbReference type="InterPro" id="IPR015421">
    <property type="entry name" value="PyrdxlP-dep_Trfase_major"/>
</dbReference>
<evidence type="ECO:0000256" key="3">
    <source>
        <dbReference type="HAMAP-Rule" id="MF_00051"/>
    </source>
</evidence>
<feature type="binding site" evidence="3">
    <location>
        <position position="114"/>
    </location>
    <ligand>
        <name>(6S)-5,6,7,8-tetrahydrofolate</name>
        <dbReference type="ChEBI" id="CHEBI:57453"/>
    </ligand>
</feature>
<evidence type="ECO:0000313" key="6">
    <source>
        <dbReference type="EMBL" id="OGM55521.1"/>
    </source>
</evidence>
<dbReference type="GO" id="GO:0035999">
    <property type="term" value="P:tetrahydrofolate interconversion"/>
    <property type="evidence" value="ECO:0007669"/>
    <property type="project" value="UniProtKB-UniRule"/>
</dbReference>
<evidence type="ECO:0000259" key="5">
    <source>
        <dbReference type="Pfam" id="PF00464"/>
    </source>
</evidence>
<comment type="pathway">
    <text evidence="3">One-carbon metabolism; tetrahydrofolate interconversion.</text>
</comment>
<dbReference type="Gene3D" id="3.90.1150.10">
    <property type="entry name" value="Aspartate Aminotransferase, domain 1"/>
    <property type="match status" value="1"/>
</dbReference>
<protein>
    <recommendedName>
        <fullName evidence="3">Serine hydroxymethyltransferase</fullName>
        <shortName evidence="3">SHMT</shortName>
        <shortName evidence="3">Serine methylase</shortName>
        <ecNumber evidence="3">2.1.2.1</ecNumber>
    </recommendedName>
</protein>
<evidence type="ECO:0000256" key="1">
    <source>
        <dbReference type="ARBA" id="ARBA00001933"/>
    </source>
</evidence>
<comment type="subunit">
    <text evidence="3">Homodimer.</text>
</comment>
<comment type="caution">
    <text evidence="3">Lacks conserved residue(s) required for the propagation of feature annotation.</text>
</comment>
<dbReference type="GO" id="GO:0019264">
    <property type="term" value="P:glycine biosynthetic process from serine"/>
    <property type="evidence" value="ECO:0007669"/>
    <property type="project" value="UniProtKB-UniRule"/>
</dbReference>
<dbReference type="GO" id="GO:0005737">
    <property type="term" value="C:cytoplasm"/>
    <property type="evidence" value="ECO:0007669"/>
    <property type="project" value="UniProtKB-SubCell"/>
</dbReference>
<evidence type="ECO:0000256" key="4">
    <source>
        <dbReference type="PIRSR" id="PIRSR000412-50"/>
    </source>
</evidence>
<feature type="domain" description="Serine hydroxymethyltransferase-like" evidence="5">
    <location>
        <begin position="3"/>
        <end position="382"/>
    </location>
</feature>
<comment type="similarity">
    <text evidence="3">Belongs to the SHMT family.</text>
</comment>
<keyword evidence="3" id="KW-0963">Cytoplasm</keyword>
<dbReference type="EC" id="2.1.2.1" evidence="3"/>
<evidence type="ECO:0000256" key="2">
    <source>
        <dbReference type="ARBA" id="ARBA00022898"/>
    </source>
</evidence>
<feature type="binding site" evidence="3">
    <location>
        <begin position="118"/>
        <end position="120"/>
    </location>
    <ligand>
        <name>(6S)-5,6,7,8-tetrahydrofolate</name>
        <dbReference type="ChEBI" id="CHEBI:57453"/>
    </ligand>
</feature>
<comment type="subcellular location">
    <subcellularLocation>
        <location evidence="3">Cytoplasm</location>
    </subcellularLocation>
</comment>
<dbReference type="InterPro" id="IPR001085">
    <property type="entry name" value="Ser_HO-MeTrfase"/>
</dbReference>
<sequence>MDRIFKLIKKEEERQQNTLMMIPSENYTYPEVRKAVGSVLMHKYAEGQPKKRYYQGNEIIDNVELLCEQRALQAFGLDESDWVVNVQPYSGTPANLAIYATFLKPGDRIMAMYLPDGGHLSHGWEYKGNKITFTSKIFDIDFYHVNPETKIFDYDQIESQAKKFKPNLLISGGTAYPREINHKRVGEITRMVGAKYLADIAHEAGLVAAGVNMSPFPYADAVTMTTHKTLRGPRGALAFVRKEFGEALDAAIFPGLQGGPHLHTIAGIAVALEKTKTKEFRANALQTIKNAQRLAKDLQKLGFDVVSGGTDKHLVLVDLRNKNINGWFAAWALEVAGLIVNRNTVPYDTGSPYYPSGLRLGTPAITARGMGVKEMDLVSDWINSVINHIGERAIPGVKEERDIQLKKFKKEIFGDNFLKTIAGEVKTLCKKFPVP</sequence>
<dbReference type="NCBIfam" id="NF000586">
    <property type="entry name" value="PRK00011.1"/>
    <property type="match status" value="1"/>
</dbReference>
<comment type="catalytic activity">
    <reaction evidence="3">
        <text>(6R)-5,10-methylene-5,6,7,8-tetrahydrofolate + glycine + H2O = (6S)-5,6,7,8-tetrahydrofolate + L-serine</text>
        <dbReference type="Rhea" id="RHEA:15481"/>
        <dbReference type="ChEBI" id="CHEBI:15377"/>
        <dbReference type="ChEBI" id="CHEBI:15636"/>
        <dbReference type="ChEBI" id="CHEBI:33384"/>
        <dbReference type="ChEBI" id="CHEBI:57305"/>
        <dbReference type="ChEBI" id="CHEBI:57453"/>
        <dbReference type="EC" id="2.1.2.1"/>
    </reaction>
</comment>
<dbReference type="EMBL" id="MGGW01000002">
    <property type="protein sequence ID" value="OGM55521.1"/>
    <property type="molecule type" value="Genomic_DNA"/>
</dbReference>
<reference evidence="6 7" key="1">
    <citation type="journal article" date="2016" name="Nat. Commun.">
        <title>Thousands of microbial genomes shed light on interconnected biogeochemical processes in an aquifer system.</title>
        <authorList>
            <person name="Anantharaman K."/>
            <person name="Brown C.T."/>
            <person name="Hug L.A."/>
            <person name="Sharon I."/>
            <person name="Castelle C.J."/>
            <person name="Probst A.J."/>
            <person name="Thomas B.C."/>
            <person name="Singh A."/>
            <person name="Wilkins M.J."/>
            <person name="Karaoz U."/>
            <person name="Brodie E.L."/>
            <person name="Williams K.H."/>
            <person name="Hubbard S.S."/>
            <person name="Banfield J.F."/>
        </authorList>
    </citation>
    <scope>NUCLEOTIDE SEQUENCE [LARGE SCALE GENOMIC DNA]</scope>
</reference>
<feature type="site" description="Plays an important role in substrate specificity" evidence="3">
    <location>
        <position position="227"/>
    </location>
</feature>